<protein>
    <submittedName>
        <fullName evidence="10">Amicyanin</fullName>
    </submittedName>
</protein>
<feature type="binding site" evidence="7">
    <location>
        <position position="66"/>
    </location>
    <ligand>
        <name>Cu cation</name>
        <dbReference type="ChEBI" id="CHEBI:23378"/>
    </ligand>
</feature>
<evidence type="ECO:0000256" key="4">
    <source>
        <dbReference type="ARBA" id="ARBA00022764"/>
    </source>
</evidence>
<evidence type="ECO:0000313" key="11">
    <source>
        <dbReference type="Proteomes" id="UP000494115"/>
    </source>
</evidence>
<dbReference type="InterPro" id="IPR000923">
    <property type="entry name" value="BlueCu_1"/>
</dbReference>
<sequence>MNTHGPWSACAALICCAAVSMAPAARADGPPSTATVVIGNFSFNPPRLSIPVGTTVVWQNEDDMPHTIVNDAAPREFKSPPIDSGEHFSWTFSKAGTYAYFCSVHPRMTGVITVR</sequence>
<feature type="signal peptide" evidence="8">
    <location>
        <begin position="1"/>
        <end position="27"/>
    </location>
</feature>
<evidence type="ECO:0000256" key="7">
    <source>
        <dbReference type="PIRSR" id="PIRSR602386-1"/>
    </source>
</evidence>
<accession>A0A6S7CKW4</accession>
<gene>
    <name evidence="10" type="primary">mauC</name>
    <name evidence="10" type="ORF">LMG28138_03308</name>
</gene>
<feature type="binding site" evidence="7">
    <location>
        <position position="105"/>
    </location>
    <ligand>
        <name>Cu cation</name>
        <dbReference type="ChEBI" id="CHEBI:23378"/>
    </ligand>
</feature>
<keyword evidence="8" id="KW-0732">Signal</keyword>
<keyword evidence="4" id="KW-0574">Periplasm</keyword>
<evidence type="ECO:0000256" key="5">
    <source>
        <dbReference type="ARBA" id="ARBA00022982"/>
    </source>
</evidence>
<name>A0A6S7CKW4_9BURK</name>
<evidence type="ECO:0000313" key="10">
    <source>
        <dbReference type="EMBL" id="CAB3792276.1"/>
    </source>
</evidence>
<dbReference type="InterPro" id="IPR002386">
    <property type="entry name" value="Amicyanin/Pseudoazurin"/>
</dbReference>
<feature type="binding site" evidence="7">
    <location>
        <position position="108"/>
    </location>
    <ligand>
        <name>Cu cation</name>
        <dbReference type="ChEBI" id="CHEBI:23378"/>
    </ligand>
</feature>
<dbReference type="PANTHER" id="PTHR36507">
    <property type="entry name" value="BLL1555 PROTEIN"/>
    <property type="match status" value="1"/>
</dbReference>
<reference evidence="10 11" key="1">
    <citation type="submission" date="2020-04" db="EMBL/GenBank/DDBJ databases">
        <authorList>
            <person name="De Canck E."/>
        </authorList>
    </citation>
    <scope>NUCLEOTIDE SEQUENCE [LARGE SCALE GENOMIC DNA]</scope>
    <source>
        <strain evidence="10 11">LMG 28138</strain>
    </source>
</reference>
<evidence type="ECO:0000256" key="3">
    <source>
        <dbReference type="ARBA" id="ARBA00022723"/>
    </source>
</evidence>
<evidence type="ECO:0000256" key="6">
    <source>
        <dbReference type="ARBA" id="ARBA00023008"/>
    </source>
</evidence>
<dbReference type="InterPro" id="IPR052721">
    <property type="entry name" value="ET_Amicyanin"/>
</dbReference>
<evidence type="ECO:0000259" key="9">
    <source>
        <dbReference type="Pfam" id="PF00127"/>
    </source>
</evidence>
<dbReference type="Gene3D" id="2.60.40.420">
    <property type="entry name" value="Cupredoxins - blue copper proteins"/>
    <property type="match status" value="1"/>
</dbReference>
<proteinExistence type="predicted"/>
<keyword evidence="2" id="KW-0813">Transport</keyword>
<dbReference type="AlphaFoldDB" id="A0A6S7CKW4"/>
<dbReference type="PANTHER" id="PTHR36507:SF1">
    <property type="entry name" value="BLL1555 PROTEIN"/>
    <property type="match status" value="1"/>
</dbReference>
<evidence type="ECO:0000256" key="1">
    <source>
        <dbReference type="ARBA" id="ARBA00004418"/>
    </source>
</evidence>
<feature type="chain" id="PRO_5028919056" evidence="8">
    <location>
        <begin position="28"/>
        <end position="115"/>
    </location>
</feature>
<keyword evidence="11" id="KW-1185">Reference proteome</keyword>
<dbReference type="GO" id="GO:0042597">
    <property type="term" value="C:periplasmic space"/>
    <property type="evidence" value="ECO:0007669"/>
    <property type="project" value="UniProtKB-SubCell"/>
</dbReference>
<evidence type="ECO:0000256" key="8">
    <source>
        <dbReference type="SAM" id="SignalP"/>
    </source>
</evidence>
<dbReference type="Pfam" id="PF00127">
    <property type="entry name" value="Copper-bind"/>
    <property type="match status" value="1"/>
</dbReference>
<keyword evidence="3 7" id="KW-0479">Metal-binding</keyword>
<dbReference type="PRINTS" id="PR00155">
    <property type="entry name" value="AMICYANIN"/>
</dbReference>
<keyword evidence="6 7" id="KW-0186">Copper</keyword>
<feature type="domain" description="Blue (type 1) copper" evidence="9">
    <location>
        <begin position="35"/>
        <end position="114"/>
    </location>
</feature>
<dbReference type="InterPro" id="IPR008972">
    <property type="entry name" value="Cupredoxin"/>
</dbReference>
<dbReference type="Proteomes" id="UP000494115">
    <property type="component" value="Unassembled WGS sequence"/>
</dbReference>
<organism evidence="10 11">
    <name type="scientific">Pararobbsia alpina</name>
    <dbReference type="NCBI Taxonomy" id="621374"/>
    <lineage>
        <taxon>Bacteria</taxon>
        <taxon>Pseudomonadati</taxon>
        <taxon>Pseudomonadota</taxon>
        <taxon>Betaproteobacteria</taxon>
        <taxon>Burkholderiales</taxon>
        <taxon>Burkholderiaceae</taxon>
        <taxon>Pararobbsia</taxon>
    </lineage>
</organism>
<comment type="subcellular location">
    <subcellularLocation>
        <location evidence="1">Periplasm</location>
    </subcellularLocation>
</comment>
<dbReference type="GO" id="GO:0005507">
    <property type="term" value="F:copper ion binding"/>
    <property type="evidence" value="ECO:0007669"/>
    <property type="project" value="InterPro"/>
</dbReference>
<comment type="cofactor">
    <cofactor evidence="7">
        <name>Cu cation</name>
        <dbReference type="ChEBI" id="CHEBI:23378"/>
    </cofactor>
    <text evidence="7">Binds 1 copper ion per subunit.</text>
</comment>
<dbReference type="EMBL" id="CADIKM010000015">
    <property type="protein sequence ID" value="CAB3792276.1"/>
    <property type="molecule type" value="Genomic_DNA"/>
</dbReference>
<evidence type="ECO:0000256" key="2">
    <source>
        <dbReference type="ARBA" id="ARBA00022448"/>
    </source>
</evidence>
<feature type="binding site" evidence="7">
    <location>
        <position position="102"/>
    </location>
    <ligand>
        <name>Cu cation</name>
        <dbReference type="ChEBI" id="CHEBI:23378"/>
    </ligand>
</feature>
<dbReference type="SUPFAM" id="SSF49503">
    <property type="entry name" value="Cupredoxins"/>
    <property type="match status" value="1"/>
</dbReference>
<keyword evidence="5" id="KW-0249">Electron transport</keyword>
<dbReference type="RefSeq" id="WP_175105834.1">
    <property type="nucleotide sequence ID" value="NZ_CADIKM010000015.1"/>
</dbReference>
<dbReference type="GO" id="GO:0009055">
    <property type="term" value="F:electron transfer activity"/>
    <property type="evidence" value="ECO:0007669"/>
    <property type="project" value="InterPro"/>
</dbReference>